<name>A0A4R6ILK7_9SPHI</name>
<feature type="transmembrane region" description="Helical" evidence="1">
    <location>
        <begin position="6"/>
        <end position="26"/>
    </location>
</feature>
<dbReference type="NCBIfam" id="TIGR02226">
    <property type="entry name" value="two_anch"/>
    <property type="match status" value="1"/>
</dbReference>
<evidence type="ECO:0000256" key="1">
    <source>
        <dbReference type="SAM" id="Phobius"/>
    </source>
</evidence>
<sequence length="676" mass="75662">MNFLYPGFLFALLAVAIPVIIHLFNFRKYKQVYFSNVQFLTEAKAESASGEKLKNLLILISRILAIIFLVLAFARPYFKNDATVDPGNATVVSVYVDNSFSMQSVNKEGNLLDDAKRRAREIVKGYPVSTKFVLTTNDFEGRHQRMLQKEDFLSQLEAVKISAGNKSLEQVLSRQQSFVPGNNNHIEYILSDFQQNFVGNKVLSSKAGVQVNLVKLTANALPNIAVDSVWFLSPLHRPGDQEKLVVRLRNYTNAPVQGIPVKLTIDNQQKAIANLKIPEGTIQDTLSFSGLNEGWHKAKVSIKDYPVTFDDELNFTFKSDRELKVLSIGTGNGAPYIRSLFAADPFFSLTEMAEANIKYSSFGDYRLIVLNGLENPSSGLAQQLKSYVEGGGAVVIFPNVTAGQAIYITFLQALGLPGIVQLRSEQTTISSIDFKNPLFKDVFEEIPKNLELPQVSNYFQYASSNQRNSRKLMELPLNRVFFGQYNFGGGQIFLSASSLDPKDNNLPQHPVFVPLMYKIAFSSAQAQPLFYTVGKDELVETSKTTLAANQTLRLTSEGIDLIPELRQVPGKTLVYTADQIRQPGFFELRKADSLLSVFAFNQSRLESESRYAGSAELKKILPQKQVRFLDANQDALSFGDTAKNNSNELWKLCLILSIVFLAVEILLIKFFHHIKF</sequence>
<comment type="caution">
    <text evidence="3">The sequence shown here is derived from an EMBL/GenBank/DDBJ whole genome shotgun (WGS) entry which is preliminary data.</text>
</comment>
<proteinExistence type="predicted"/>
<dbReference type="Proteomes" id="UP000295499">
    <property type="component" value="Unassembled WGS sequence"/>
</dbReference>
<dbReference type="OrthoDB" id="9810200at2"/>
<feature type="domain" description="Aerotolerance regulator N-terminal" evidence="2">
    <location>
        <begin position="1"/>
        <end position="76"/>
    </location>
</feature>
<keyword evidence="1" id="KW-1133">Transmembrane helix</keyword>
<dbReference type="InterPro" id="IPR029062">
    <property type="entry name" value="Class_I_gatase-like"/>
</dbReference>
<organism evidence="3 4">
    <name type="scientific">Pedobacter duraquae</name>
    <dbReference type="NCBI Taxonomy" id="425511"/>
    <lineage>
        <taxon>Bacteria</taxon>
        <taxon>Pseudomonadati</taxon>
        <taxon>Bacteroidota</taxon>
        <taxon>Sphingobacteriia</taxon>
        <taxon>Sphingobacteriales</taxon>
        <taxon>Sphingobacteriaceae</taxon>
        <taxon>Pedobacter</taxon>
    </lineage>
</organism>
<dbReference type="PANTHER" id="PTHR37464:SF1">
    <property type="entry name" value="BLL2463 PROTEIN"/>
    <property type="match status" value="1"/>
</dbReference>
<accession>A0A4R6ILK7</accession>
<evidence type="ECO:0000313" key="3">
    <source>
        <dbReference type="EMBL" id="TDO22983.1"/>
    </source>
</evidence>
<keyword evidence="1" id="KW-0472">Membrane</keyword>
<evidence type="ECO:0000313" key="4">
    <source>
        <dbReference type="Proteomes" id="UP000295499"/>
    </source>
</evidence>
<dbReference type="InterPro" id="IPR011933">
    <property type="entry name" value="Double_TM_dom"/>
</dbReference>
<dbReference type="InterPro" id="IPR024163">
    <property type="entry name" value="Aerotolerance_reg_N"/>
</dbReference>
<keyword evidence="4" id="KW-1185">Reference proteome</keyword>
<protein>
    <submittedName>
        <fullName evidence="3">Putative membrane protein (TIGR02226 family)</fullName>
    </submittedName>
</protein>
<keyword evidence="1" id="KW-0812">Transmembrane</keyword>
<evidence type="ECO:0000259" key="2">
    <source>
        <dbReference type="Pfam" id="PF07584"/>
    </source>
</evidence>
<reference evidence="3 4" key="1">
    <citation type="submission" date="2019-03" db="EMBL/GenBank/DDBJ databases">
        <title>Genomic Encyclopedia of Archaeal and Bacterial Type Strains, Phase II (KMG-II): from individual species to whole genera.</title>
        <authorList>
            <person name="Goeker M."/>
        </authorList>
    </citation>
    <scope>NUCLEOTIDE SEQUENCE [LARGE SCALE GENOMIC DNA]</scope>
    <source>
        <strain evidence="3 4">DSM 19034</strain>
    </source>
</reference>
<feature type="transmembrane region" description="Helical" evidence="1">
    <location>
        <begin position="56"/>
        <end position="78"/>
    </location>
</feature>
<gene>
    <name evidence="3" type="ORF">CLV32_1969</name>
</gene>
<dbReference type="RefSeq" id="WP_133554798.1">
    <property type="nucleotide sequence ID" value="NZ_SNWM01000002.1"/>
</dbReference>
<dbReference type="PANTHER" id="PTHR37464">
    <property type="entry name" value="BLL2463 PROTEIN"/>
    <property type="match status" value="1"/>
</dbReference>
<dbReference type="Pfam" id="PF07584">
    <property type="entry name" value="BatA"/>
    <property type="match status" value="1"/>
</dbReference>
<dbReference type="AlphaFoldDB" id="A0A4R6ILK7"/>
<dbReference type="EMBL" id="SNWM01000002">
    <property type="protein sequence ID" value="TDO22983.1"/>
    <property type="molecule type" value="Genomic_DNA"/>
</dbReference>
<dbReference type="SUPFAM" id="SSF52317">
    <property type="entry name" value="Class I glutamine amidotransferase-like"/>
    <property type="match status" value="1"/>
</dbReference>